<evidence type="ECO:0000256" key="3">
    <source>
        <dbReference type="ARBA" id="ARBA00022475"/>
    </source>
</evidence>
<dbReference type="CDD" id="cd06173">
    <property type="entry name" value="MFS_MefA_like"/>
    <property type="match status" value="1"/>
</dbReference>
<feature type="transmembrane region" description="Helical" evidence="8">
    <location>
        <begin position="285"/>
        <end position="309"/>
    </location>
</feature>
<dbReference type="GO" id="GO:0022857">
    <property type="term" value="F:transmembrane transporter activity"/>
    <property type="evidence" value="ECO:0007669"/>
    <property type="project" value="InterPro"/>
</dbReference>
<feature type="transmembrane region" description="Helical" evidence="8">
    <location>
        <begin position="166"/>
        <end position="184"/>
    </location>
</feature>
<evidence type="ECO:0000256" key="2">
    <source>
        <dbReference type="ARBA" id="ARBA00022448"/>
    </source>
</evidence>
<feature type="transmembrane region" description="Helical" evidence="8">
    <location>
        <begin position="35"/>
        <end position="52"/>
    </location>
</feature>
<keyword evidence="5 8" id="KW-1133">Transmembrane helix</keyword>
<feature type="compositionally biased region" description="Basic and acidic residues" evidence="7">
    <location>
        <begin position="431"/>
        <end position="442"/>
    </location>
</feature>
<feature type="transmembrane region" description="Helical" evidence="8">
    <location>
        <begin position="377"/>
        <end position="399"/>
    </location>
</feature>
<keyword evidence="4 8" id="KW-0812">Transmembrane</keyword>
<keyword evidence="6 8" id="KW-0472">Membrane</keyword>
<keyword evidence="2" id="KW-0813">Transport</keyword>
<name>A0A7W3TFC2_9ACTN</name>
<reference evidence="11" key="1">
    <citation type="submission" date="2019-10" db="EMBL/GenBank/DDBJ databases">
        <title>Streptomyces sp. nov., a novel actinobacterium isolated from alkaline environment.</title>
        <authorList>
            <person name="Golinska P."/>
        </authorList>
    </citation>
    <scope>NUCLEOTIDE SEQUENCE [LARGE SCALE GENOMIC DNA]</scope>
    <source>
        <strain evidence="11">DSM 42118</strain>
    </source>
</reference>
<evidence type="ECO:0000313" key="10">
    <source>
        <dbReference type="EMBL" id="MBB0245808.1"/>
    </source>
</evidence>
<accession>A0A7W3TFC2</accession>
<feature type="region of interest" description="Disordered" evidence="7">
    <location>
        <begin position="192"/>
        <end position="222"/>
    </location>
</feature>
<dbReference type="PROSITE" id="PS50850">
    <property type="entry name" value="MFS"/>
    <property type="match status" value="1"/>
</dbReference>
<proteinExistence type="predicted"/>
<evidence type="ECO:0000259" key="9">
    <source>
        <dbReference type="PROSITE" id="PS50850"/>
    </source>
</evidence>
<dbReference type="InterPro" id="IPR020846">
    <property type="entry name" value="MFS_dom"/>
</dbReference>
<evidence type="ECO:0000256" key="6">
    <source>
        <dbReference type="ARBA" id="ARBA00023136"/>
    </source>
</evidence>
<keyword evidence="11" id="KW-1185">Reference proteome</keyword>
<evidence type="ECO:0000256" key="1">
    <source>
        <dbReference type="ARBA" id="ARBA00004651"/>
    </source>
</evidence>
<dbReference type="Pfam" id="PF07690">
    <property type="entry name" value="MFS_1"/>
    <property type="match status" value="1"/>
</dbReference>
<feature type="transmembrane region" description="Helical" evidence="8">
    <location>
        <begin position="250"/>
        <end position="273"/>
    </location>
</feature>
<evidence type="ECO:0000256" key="5">
    <source>
        <dbReference type="ARBA" id="ARBA00022989"/>
    </source>
</evidence>
<evidence type="ECO:0000256" key="7">
    <source>
        <dbReference type="SAM" id="MobiDB-lite"/>
    </source>
</evidence>
<dbReference type="GO" id="GO:0005886">
    <property type="term" value="C:plasma membrane"/>
    <property type="evidence" value="ECO:0007669"/>
    <property type="project" value="UniProtKB-SubCell"/>
</dbReference>
<comment type="caution">
    <text evidence="10">The sequence shown here is derived from an EMBL/GenBank/DDBJ whole genome shotgun (WGS) entry which is preliminary data.</text>
</comment>
<keyword evidence="3" id="KW-1003">Cell membrane</keyword>
<evidence type="ECO:0000313" key="11">
    <source>
        <dbReference type="Proteomes" id="UP000538929"/>
    </source>
</evidence>
<dbReference type="InterPro" id="IPR011701">
    <property type="entry name" value="MFS"/>
</dbReference>
<protein>
    <submittedName>
        <fullName evidence="10">MFS transporter</fullName>
    </submittedName>
</protein>
<dbReference type="Pfam" id="PF05977">
    <property type="entry name" value="MFS_3"/>
    <property type="match status" value="1"/>
</dbReference>
<dbReference type="Gene3D" id="1.20.1250.20">
    <property type="entry name" value="MFS general substrate transporter like domains"/>
    <property type="match status" value="1"/>
</dbReference>
<evidence type="ECO:0000256" key="8">
    <source>
        <dbReference type="SAM" id="Phobius"/>
    </source>
</evidence>
<organism evidence="10 11">
    <name type="scientific">Streptomyces alkaliphilus</name>
    <dbReference type="NCBI Taxonomy" id="1472722"/>
    <lineage>
        <taxon>Bacteria</taxon>
        <taxon>Bacillati</taxon>
        <taxon>Actinomycetota</taxon>
        <taxon>Actinomycetes</taxon>
        <taxon>Kitasatosporales</taxon>
        <taxon>Streptomycetaceae</taxon>
        <taxon>Streptomyces</taxon>
    </lineage>
</organism>
<gene>
    <name evidence="10" type="ORF">FNQ90_17270</name>
</gene>
<feature type="transmembrane region" description="Helical" evidence="8">
    <location>
        <begin position="316"/>
        <end position="335"/>
    </location>
</feature>
<dbReference type="AlphaFoldDB" id="A0A7W3TFC2"/>
<dbReference type="EMBL" id="VKHT01000615">
    <property type="protein sequence ID" value="MBB0245808.1"/>
    <property type="molecule type" value="Genomic_DNA"/>
</dbReference>
<feature type="region of interest" description="Disordered" evidence="7">
    <location>
        <begin position="431"/>
        <end position="479"/>
    </location>
</feature>
<dbReference type="PANTHER" id="PTHR23513:SF6">
    <property type="entry name" value="MAJOR FACILITATOR SUPERFAMILY ASSOCIATED DOMAIN-CONTAINING PROTEIN"/>
    <property type="match status" value="1"/>
</dbReference>
<dbReference type="SUPFAM" id="SSF103473">
    <property type="entry name" value="MFS general substrate transporter"/>
    <property type="match status" value="1"/>
</dbReference>
<feature type="transmembrane region" description="Helical" evidence="8">
    <location>
        <begin position="96"/>
        <end position="115"/>
    </location>
</feature>
<dbReference type="PANTHER" id="PTHR23513">
    <property type="entry name" value="INTEGRAL MEMBRANE EFFLUX PROTEIN-RELATED"/>
    <property type="match status" value="1"/>
</dbReference>
<feature type="transmembrane region" description="Helical" evidence="8">
    <location>
        <begin position="341"/>
        <end position="365"/>
    </location>
</feature>
<feature type="transmembrane region" description="Helical" evidence="8">
    <location>
        <begin position="7"/>
        <end position="29"/>
    </location>
</feature>
<dbReference type="Proteomes" id="UP000538929">
    <property type="component" value="Unassembled WGS sequence"/>
</dbReference>
<evidence type="ECO:0000256" key="4">
    <source>
        <dbReference type="ARBA" id="ARBA00022692"/>
    </source>
</evidence>
<dbReference type="InterPro" id="IPR010290">
    <property type="entry name" value="TM_effector"/>
</dbReference>
<comment type="subcellular location">
    <subcellularLocation>
        <location evidence="1">Cell membrane</location>
        <topology evidence="1">Multi-pass membrane protein</topology>
    </subcellularLocation>
</comment>
<dbReference type="InterPro" id="IPR036259">
    <property type="entry name" value="MFS_trans_sf"/>
</dbReference>
<feature type="domain" description="Major facilitator superfamily (MFS) profile" evidence="9">
    <location>
        <begin position="251"/>
        <end position="479"/>
    </location>
</feature>
<sequence>MRPVSGVLAALSVALTGTFVSSIALPWYVLVTTGSAGWTGVVAFCEMAPYVAAKAVSGPLVDRLGPRRVSRAADVFSALAVTLVPLLHVLDLLPLWGLLVVVALIGLTRGPGDLAKRVMIPEAARRGRLPLERATGLAGVTERLALTVGPAAGGALVAWVGPLPALVLNAFCFALGWLVVTVVVPRDMGAPVGASPSESHSESHSVPSQNRADGSDDDAAGTTAAVAPTDGAGYWRRLAEGFAFLRRDPLLLVIAALIAVINLLDSAMAAVLMPVWARETGNGPAALGLLVAVMGVGAIVGSLVITAFGHRLGRRMVFFAGLLTVGAPRFLVLALDTHLAVASAVFLVAGFGSGFLNPVLTAVIFERIPPHLLGRVGGLLDALAWIGIPFGGLLAGAAVTAFGWAPTPGVAGGIHLAATLLAGLRPEWREMDRDRGGTDKAVAEGGIDTVPPPGPGTPGAVAPPVGEAERRSPAPIGEP</sequence>
<feature type="transmembrane region" description="Helical" evidence="8">
    <location>
        <begin position="405"/>
        <end position="424"/>
    </location>
</feature>